<proteinExistence type="predicted"/>
<feature type="region of interest" description="Disordered" evidence="1">
    <location>
        <begin position="1"/>
        <end position="23"/>
    </location>
</feature>
<dbReference type="Proteomes" id="UP001054252">
    <property type="component" value="Unassembled WGS sequence"/>
</dbReference>
<gene>
    <name evidence="2" type="ORF">SLEP1_g60084</name>
</gene>
<name>A0AAV5MU99_9ROSI</name>
<protein>
    <submittedName>
        <fullName evidence="2">Uncharacterized protein</fullName>
    </submittedName>
</protein>
<comment type="caution">
    <text evidence="2">The sequence shown here is derived from an EMBL/GenBank/DDBJ whole genome shotgun (WGS) entry which is preliminary data.</text>
</comment>
<feature type="region of interest" description="Disordered" evidence="1">
    <location>
        <begin position="37"/>
        <end position="57"/>
    </location>
</feature>
<dbReference type="EMBL" id="BPVZ01001533">
    <property type="protein sequence ID" value="GKV53565.1"/>
    <property type="molecule type" value="Genomic_DNA"/>
</dbReference>
<evidence type="ECO:0000313" key="2">
    <source>
        <dbReference type="EMBL" id="GKV53565.1"/>
    </source>
</evidence>
<sequence>MEPKFGFLAGNPELVSPGTHQEPKSSRVSALFFFSILPPDKPPKPPTLSPLKNPVRS</sequence>
<keyword evidence="3" id="KW-1185">Reference proteome</keyword>
<reference evidence="2 3" key="1">
    <citation type="journal article" date="2021" name="Commun. Biol.">
        <title>The genome of Shorea leprosula (Dipterocarpaceae) highlights the ecological relevance of drought in aseasonal tropical rainforests.</title>
        <authorList>
            <person name="Ng K.K.S."/>
            <person name="Kobayashi M.J."/>
            <person name="Fawcett J.A."/>
            <person name="Hatakeyama M."/>
            <person name="Paape T."/>
            <person name="Ng C.H."/>
            <person name="Ang C.C."/>
            <person name="Tnah L.H."/>
            <person name="Lee C.T."/>
            <person name="Nishiyama T."/>
            <person name="Sese J."/>
            <person name="O'Brien M.J."/>
            <person name="Copetti D."/>
            <person name="Mohd Noor M.I."/>
            <person name="Ong R.C."/>
            <person name="Putra M."/>
            <person name="Sireger I.Z."/>
            <person name="Indrioko S."/>
            <person name="Kosugi Y."/>
            <person name="Izuno A."/>
            <person name="Isagi Y."/>
            <person name="Lee S.L."/>
            <person name="Shimizu K.K."/>
        </authorList>
    </citation>
    <scope>NUCLEOTIDE SEQUENCE [LARGE SCALE GENOMIC DNA]</scope>
    <source>
        <strain evidence="2">214</strain>
    </source>
</reference>
<accession>A0AAV5MU99</accession>
<evidence type="ECO:0000313" key="3">
    <source>
        <dbReference type="Proteomes" id="UP001054252"/>
    </source>
</evidence>
<evidence type="ECO:0000256" key="1">
    <source>
        <dbReference type="SAM" id="MobiDB-lite"/>
    </source>
</evidence>
<organism evidence="2 3">
    <name type="scientific">Rubroshorea leprosula</name>
    <dbReference type="NCBI Taxonomy" id="152421"/>
    <lineage>
        <taxon>Eukaryota</taxon>
        <taxon>Viridiplantae</taxon>
        <taxon>Streptophyta</taxon>
        <taxon>Embryophyta</taxon>
        <taxon>Tracheophyta</taxon>
        <taxon>Spermatophyta</taxon>
        <taxon>Magnoliopsida</taxon>
        <taxon>eudicotyledons</taxon>
        <taxon>Gunneridae</taxon>
        <taxon>Pentapetalae</taxon>
        <taxon>rosids</taxon>
        <taxon>malvids</taxon>
        <taxon>Malvales</taxon>
        <taxon>Dipterocarpaceae</taxon>
        <taxon>Rubroshorea</taxon>
    </lineage>
</organism>
<dbReference type="AlphaFoldDB" id="A0AAV5MU99"/>